<evidence type="ECO:0000259" key="1">
    <source>
        <dbReference type="Pfam" id="PF22308"/>
    </source>
</evidence>
<feature type="domain" description="DUF6969" evidence="1">
    <location>
        <begin position="8"/>
        <end position="189"/>
    </location>
</feature>
<dbReference type="EMBL" id="BMZQ01000003">
    <property type="protein sequence ID" value="GHD20887.1"/>
    <property type="molecule type" value="Genomic_DNA"/>
</dbReference>
<organism evidence="2 3">
    <name type="scientific">Tianweitania populi</name>
    <dbReference type="NCBI Taxonomy" id="1607949"/>
    <lineage>
        <taxon>Bacteria</taxon>
        <taxon>Pseudomonadati</taxon>
        <taxon>Pseudomonadota</taxon>
        <taxon>Alphaproteobacteria</taxon>
        <taxon>Hyphomicrobiales</taxon>
        <taxon>Phyllobacteriaceae</taxon>
        <taxon>Tianweitania</taxon>
    </lineage>
</organism>
<reference evidence="2" key="1">
    <citation type="journal article" date="2014" name="Int. J. Syst. Evol. Microbiol.">
        <title>Complete genome sequence of Corynebacterium casei LMG S-19264T (=DSM 44701T), isolated from a smear-ripened cheese.</title>
        <authorList>
            <consortium name="US DOE Joint Genome Institute (JGI-PGF)"/>
            <person name="Walter F."/>
            <person name="Albersmeier A."/>
            <person name="Kalinowski J."/>
            <person name="Ruckert C."/>
        </authorList>
    </citation>
    <scope>NUCLEOTIDE SEQUENCE</scope>
    <source>
        <strain evidence="2">KCTC 42249</strain>
    </source>
</reference>
<evidence type="ECO:0000313" key="2">
    <source>
        <dbReference type="EMBL" id="GHD20887.1"/>
    </source>
</evidence>
<protein>
    <recommendedName>
        <fullName evidence="1">DUF6969 domain-containing protein</fullName>
    </recommendedName>
</protein>
<dbReference type="InterPro" id="IPR054242">
    <property type="entry name" value="DUF6969"/>
</dbReference>
<dbReference type="RefSeq" id="WP_189506300.1">
    <property type="nucleotide sequence ID" value="NZ_BMZQ01000003.1"/>
</dbReference>
<name>A0A8J3DUA8_9HYPH</name>
<evidence type="ECO:0000313" key="3">
    <source>
        <dbReference type="Proteomes" id="UP000630142"/>
    </source>
</evidence>
<keyword evidence="3" id="KW-1185">Reference proteome</keyword>
<dbReference type="AlphaFoldDB" id="A0A8J3DUA8"/>
<dbReference type="Pfam" id="PF22308">
    <property type="entry name" value="DUF6969"/>
    <property type="match status" value="1"/>
</dbReference>
<gene>
    <name evidence="2" type="ORF">GCM10016234_33910</name>
</gene>
<proteinExistence type="predicted"/>
<reference evidence="2" key="2">
    <citation type="submission" date="2020-09" db="EMBL/GenBank/DDBJ databases">
        <authorList>
            <person name="Sun Q."/>
            <person name="Kim S."/>
        </authorList>
    </citation>
    <scope>NUCLEOTIDE SEQUENCE</scope>
    <source>
        <strain evidence="2">KCTC 42249</strain>
    </source>
</reference>
<comment type="caution">
    <text evidence="2">The sequence shown here is derived from an EMBL/GenBank/DDBJ whole genome shotgun (WGS) entry which is preliminary data.</text>
</comment>
<sequence>MASEDQVRATQEIAYCEAILAKSSSNVLLKVLPQTGLETWKHYPQTDVYDPQSGAQWYYHCHDDSPGKGEHGHFHCFVRPDGMHSAACHLIAVGVDRLGHVTRLFTVNQWVVGGDWSDAETTNSYLDRFNVELAEPDYLVNRWLTAIVTRYEDIIRQLNLDRDLWLEQQDRELGDLLADKNIEVLSELRL</sequence>
<dbReference type="Proteomes" id="UP000630142">
    <property type="component" value="Unassembled WGS sequence"/>
</dbReference>
<accession>A0A8J3DUA8</accession>